<reference evidence="1 2" key="1">
    <citation type="submission" date="2017-03" db="EMBL/GenBank/DDBJ databases">
        <authorList>
            <person name="Afonso C.L."/>
            <person name="Miller P.J."/>
            <person name="Scott M.A."/>
            <person name="Spackman E."/>
            <person name="Goraichik I."/>
            <person name="Dimitrov K.M."/>
            <person name="Suarez D.L."/>
            <person name="Swayne D.E."/>
        </authorList>
    </citation>
    <scope>NUCLEOTIDE SEQUENCE [LARGE SCALE GENOMIC DNA]</scope>
    <source>
        <strain evidence="1">PRJEB14757</strain>
    </source>
</reference>
<accession>A0A1W1HH66</accession>
<dbReference type="EMBL" id="FWEV01000283">
    <property type="protein sequence ID" value="SLM31722.1"/>
    <property type="molecule type" value="Genomic_DNA"/>
</dbReference>
<proteinExistence type="predicted"/>
<evidence type="ECO:0000313" key="1">
    <source>
        <dbReference type="EMBL" id="SLM31722.1"/>
    </source>
</evidence>
<dbReference type="STRING" id="1246637.MTBBW1_410077"/>
<dbReference type="AlphaFoldDB" id="A0A1W1HH66"/>
<protein>
    <submittedName>
        <fullName evidence="1">Uncharacterized protein</fullName>
    </submittedName>
</protein>
<sequence>MHRFSEKGRIIYPEHPFDPGYPDSDKCNNCWESNKVSIFSLYGIRNEYDS</sequence>
<dbReference type="Proteomes" id="UP000191931">
    <property type="component" value="Unassembled WGS sequence"/>
</dbReference>
<organism evidence="1 2">
    <name type="scientific">Desulfamplus magnetovallimortis</name>
    <dbReference type="NCBI Taxonomy" id="1246637"/>
    <lineage>
        <taxon>Bacteria</taxon>
        <taxon>Pseudomonadati</taxon>
        <taxon>Thermodesulfobacteriota</taxon>
        <taxon>Desulfobacteria</taxon>
        <taxon>Desulfobacterales</taxon>
        <taxon>Desulfobacteraceae</taxon>
        <taxon>Desulfamplus</taxon>
    </lineage>
</organism>
<name>A0A1W1HH66_9BACT</name>
<gene>
    <name evidence="1" type="ORF">MTBBW1_410077</name>
</gene>
<keyword evidence="2" id="KW-1185">Reference proteome</keyword>
<evidence type="ECO:0000313" key="2">
    <source>
        <dbReference type="Proteomes" id="UP000191931"/>
    </source>
</evidence>